<accession>A0A383AQ65</accession>
<feature type="domain" description="FAD-binding PCMH-type" evidence="1">
    <location>
        <begin position="23"/>
        <end position="200"/>
    </location>
</feature>
<dbReference type="EMBL" id="UINC01193571">
    <property type="protein sequence ID" value="SVE09258.1"/>
    <property type="molecule type" value="Genomic_DNA"/>
</dbReference>
<dbReference type="PANTHER" id="PTHR11748:SF103">
    <property type="entry name" value="GLYCOLATE OXIDASE SUBUNIT GLCE"/>
    <property type="match status" value="1"/>
</dbReference>
<name>A0A383AQ65_9ZZZZ</name>
<evidence type="ECO:0000259" key="1">
    <source>
        <dbReference type="PROSITE" id="PS51387"/>
    </source>
</evidence>
<sequence>MLTDILPSAAISGERLTGPWQGLGIEPEAIVHPESVEEVSAALRWAGASGVRIIAVGSGCHLPALWQEGRFVVLSTTRLTGIEIYEPADLTLTARSGTSLADIDAELRTHRQWLPFDPPHVLDHTLGGFVATGQSGPLWMGYGELRNHVLGMTIVSGDGRMLKLGGRVMKNVAGFDLLKPIIGSHGRLGVITSVSLRAFP</sequence>
<dbReference type="PROSITE" id="PS51387">
    <property type="entry name" value="FAD_PCMH"/>
    <property type="match status" value="1"/>
</dbReference>
<proteinExistence type="predicted"/>
<dbReference type="GO" id="GO:0071949">
    <property type="term" value="F:FAD binding"/>
    <property type="evidence" value="ECO:0007669"/>
    <property type="project" value="InterPro"/>
</dbReference>
<dbReference type="PANTHER" id="PTHR11748">
    <property type="entry name" value="D-LACTATE DEHYDROGENASE"/>
    <property type="match status" value="1"/>
</dbReference>
<evidence type="ECO:0000313" key="2">
    <source>
        <dbReference type="EMBL" id="SVE09258.1"/>
    </source>
</evidence>
<gene>
    <name evidence="2" type="ORF">METZ01_LOCUS462112</name>
</gene>
<dbReference type="InterPro" id="IPR016166">
    <property type="entry name" value="FAD-bd_PCMH"/>
</dbReference>
<dbReference type="AlphaFoldDB" id="A0A383AQ65"/>
<dbReference type="InterPro" id="IPR036318">
    <property type="entry name" value="FAD-bd_PCMH-like_sf"/>
</dbReference>
<reference evidence="2" key="1">
    <citation type="submission" date="2018-05" db="EMBL/GenBank/DDBJ databases">
        <authorList>
            <person name="Lanie J.A."/>
            <person name="Ng W.-L."/>
            <person name="Kazmierczak K.M."/>
            <person name="Andrzejewski T.M."/>
            <person name="Davidsen T.M."/>
            <person name="Wayne K.J."/>
            <person name="Tettelin H."/>
            <person name="Glass J.I."/>
            <person name="Rusch D."/>
            <person name="Podicherti R."/>
            <person name="Tsui H.-C.T."/>
            <person name="Winkler M.E."/>
        </authorList>
    </citation>
    <scope>NUCLEOTIDE SEQUENCE</scope>
</reference>
<dbReference type="InterPro" id="IPR016169">
    <property type="entry name" value="FAD-bd_PCMH_sub2"/>
</dbReference>
<dbReference type="Gene3D" id="3.30.465.10">
    <property type="match status" value="1"/>
</dbReference>
<dbReference type="Pfam" id="PF01565">
    <property type="entry name" value="FAD_binding_4"/>
    <property type="match status" value="1"/>
</dbReference>
<dbReference type="InterPro" id="IPR006094">
    <property type="entry name" value="Oxid_FAD_bind_N"/>
</dbReference>
<protein>
    <recommendedName>
        <fullName evidence="1">FAD-binding PCMH-type domain-containing protein</fullName>
    </recommendedName>
</protein>
<dbReference type="SUPFAM" id="SSF56176">
    <property type="entry name" value="FAD-binding/transporter-associated domain-like"/>
    <property type="match status" value="1"/>
</dbReference>
<organism evidence="2">
    <name type="scientific">marine metagenome</name>
    <dbReference type="NCBI Taxonomy" id="408172"/>
    <lineage>
        <taxon>unclassified sequences</taxon>
        <taxon>metagenomes</taxon>
        <taxon>ecological metagenomes</taxon>
    </lineage>
</organism>
<feature type="non-terminal residue" evidence="2">
    <location>
        <position position="200"/>
    </location>
</feature>